<dbReference type="Pfam" id="PF00271">
    <property type="entry name" value="Helicase_C"/>
    <property type="match status" value="1"/>
</dbReference>
<dbReference type="RefSeq" id="XP_025355546.1">
    <property type="nucleotide sequence ID" value="XM_025495943.1"/>
</dbReference>
<dbReference type="GeneID" id="37017724"/>
<keyword evidence="7" id="KW-0378">Hydrolase</keyword>
<dbReference type="GO" id="GO:0003724">
    <property type="term" value="F:RNA helicase activity"/>
    <property type="evidence" value="ECO:0007669"/>
    <property type="project" value="UniProtKB-EC"/>
</dbReference>
<dbReference type="InterPro" id="IPR050079">
    <property type="entry name" value="DEAD_box_RNA_helicase"/>
</dbReference>
<dbReference type="FunCoup" id="A0A316VD50">
    <property type="interactions" value="678"/>
</dbReference>
<proteinExistence type="inferred from homology"/>
<dbReference type="OrthoDB" id="10261375at2759"/>
<dbReference type="InterPro" id="IPR027417">
    <property type="entry name" value="P-loop_NTPase"/>
</dbReference>
<evidence type="ECO:0000256" key="1">
    <source>
        <dbReference type="ARBA" id="ARBA00003706"/>
    </source>
</evidence>
<dbReference type="GO" id="GO:0005829">
    <property type="term" value="C:cytosol"/>
    <property type="evidence" value="ECO:0007669"/>
    <property type="project" value="TreeGrafter"/>
</dbReference>
<feature type="compositionally biased region" description="Basic residues" evidence="14">
    <location>
        <begin position="844"/>
        <end position="853"/>
    </location>
</feature>
<evidence type="ECO:0000256" key="12">
    <source>
        <dbReference type="ARBA" id="ARBA00047984"/>
    </source>
</evidence>
<dbReference type="Pfam" id="PF00270">
    <property type="entry name" value="DEAD"/>
    <property type="match status" value="1"/>
</dbReference>
<feature type="short sequence motif" description="Q motif" evidence="13">
    <location>
        <begin position="49"/>
        <end position="77"/>
    </location>
</feature>
<dbReference type="InParanoid" id="A0A316VD50"/>
<feature type="region of interest" description="Disordered" evidence="14">
    <location>
        <begin position="827"/>
        <end position="910"/>
    </location>
</feature>
<evidence type="ECO:0000256" key="4">
    <source>
        <dbReference type="ARBA" id="ARBA00012552"/>
    </source>
</evidence>
<evidence type="ECO:0000259" key="17">
    <source>
        <dbReference type="PROSITE" id="PS51195"/>
    </source>
</evidence>
<dbReference type="AlphaFoldDB" id="A0A316VD50"/>
<evidence type="ECO:0000313" key="18">
    <source>
        <dbReference type="EMBL" id="PWN35244.1"/>
    </source>
</evidence>
<dbReference type="InterPro" id="IPR014014">
    <property type="entry name" value="RNA_helicase_DEAD_Q_motif"/>
</dbReference>
<dbReference type="Proteomes" id="UP000245771">
    <property type="component" value="Unassembled WGS sequence"/>
</dbReference>
<evidence type="ECO:0000313" key="19">
    <source>
        <dbReference type="Proteomes" id="UP000245771"/>
    </source>
</evidence>
<feature type="compositionally biased region" description="Basic and acidic residues" evidence="14">
    <location>
        <begin position="827"/>
        <end position="837"/>
    </location>
</feature>
<feature type="region of interest" description="Disordered" evidence="14">
    <location>
        <begin position="305"/>
        <end position="334"/>
    </location>
</feature>
<dbReference type="PROSITE" id="PS00039">
    <property type="entry name" value="DEAD_ATP_HELICASE"/>
    <property type="match status" value="1"/>
</dbReference>
<dbReference type="STRING" id="1280837.A0A316VD50"/>
<dbReference type="SMART" id="SM00490">
    <property type="entry name" value="HELICc"/>
    <property type="match status" value="1"/>
</dbReference>
<feature type="domain" description="DEAD-box RNA helicase Q" evidence="17">
    <location>
        <begin position="49"/>
        <end position="77"/>
    </location>
</feature>
<keyword evidence="9" id="KW-0067">ATP-binding</keyword>
<keyword evidence="5" id="KW-0690">Ribosome biogenesis</keyword>
<name>A0A316VD50_9BASI</name>
<keyword evidence="11" id="KW-0539">Nucleus</keyword>
<reference evidence="18 19" key="1">
    <citation type="journal article" date="2018" name="Mol. Biol. Evol.">
        <title>Broad Genomic Sampling Reveals a Smut Pathogenic Ancestry of the Fungal Clade Ustilaginomycotina.</title>
        <authorList>
            <person name="Kijpornyongpan T."/>
            <person name="Mondo S.J."/>
            <person name="Barry K."/>
            <person name="Sandor L."/>
            <person name="Lee J."/>
            <person name="Lipzen A."/>
            <person name="Pangilinan J."/>
            <person name="LaButti K."/>
            <person name="Hainaut M."/>
            <person name="Henrissat B."/>
            <person name="Grigoriev I.V."/>
            <person name="Spatafora J.W."/>
            <person name="Aime M.C."/>
        </authorList>
    </citation>
    <scope>NUCLEOTIDE SEQUENCE [LARGE SCALE GENOMIC DNA]</scope>
    <source>
        <strain evidence="18 19">MCA 3882</strain>
    </source>
</reference>
<dbReference type="CDD" id="cd18787">
    <property type="entry name" value="SF2_C_DEAD"/>
    <property type="match status" value="1"/>
</dbReference>
<dbReference type="GO" id="GO:0016887">
    <property type="term" value="F:ATP hydrolysis activity"/>
    <property type="evidence" value="ECO:0007669"/>
    <property type="project" value="RHEA"/>
</dbReference>
<evidence type="ECO:0000256" key="5">
    <source>
        <dbReference type="ARBA" id="ARBA00022517"/>
    </source>
</evidence>
<evidence type="ECO:0000256" key="2">
    <source>
        <dbReference type="ARBA" id="ARBA00004123"/>
    </source>
</evidence>
<feature type="non-terminal residue" evidence="18">
    <location>
        <position position="1"/>
    </location>
</feature>
<dbReference type="Pfam" id="PF08147">
    <property type="entry name" value="DBP10CT"/>
    <property type="match status" value="1"/>
</dbReference>
<feature type="compositionally biased region" description="Basic and acidic residues" evidence="14">
    <location>
        <begin position="854"/>
        <end position="865"/>
    </location>
</feature>
<evidence type="ECO:0000259" key="15">
    <source>
        <dbReference type="PROSITE" id="PS51192"/>
    </source>
</evidence>
<gene>
    <name evidence="18" type="ORF">FA14DRAFT_111424</name>
</gene>
<comment type="subcellular location">
    <subcellularLocation>
        <location evidence="2">Nucleus</location>
    </subcellularLocation>
</comment>
<comment type="catalytic activity">
    <reaction evidence="12">
        <text>ATP + H2O = ADP + phosphate + H(+)</text>
        <dbReference type="Rhea" id="RHEA:13065"/>
        <dbReference type="ChEBI" id="CHEBI:15377"/>
        <dbReference type="ChEBI" id="CHEBI:15378"/>
        <dbReference type="ChEBI" id="CHEBI:30616"/>
        <dbReference type="ChEBI" id="CHEBI:43474"/>
        <dbReference type="ChEBI" id="CHEBI:456216"/>
        <dbReference type="EC" id="3.6.4.13"/>
    </reaction>
</comment>
<evidence type="ECO:0000256" key="10">
    <source>
        <dbReference type="ARBA" id="ARBA00022884"/>
    </source>
</evidence>
<dbReference type="Gene3D" id="3.40.50.300">
    <property type="entry name" value="P-loop containing nucleotide triphosphate hydrolases"/>
    <property type="match status" value="2"/>
</dbReference>
<dbReference type="InterPro" id="IPR011545">
    <property type="entry name" value="DEAD/DEAH_box_helicase_dom"/>
</dbReference>
<accession>A0A316VD50</accession>
<feature type="non-terminal residue" evidence="18">
    <location>
        <position position="910"/>
    </location>
</feature>
<evidence type="ECO:0000259" key="16">
    <source>
        <dbReference type="PROSITE" id="PS51194"/>
    </source>
</evidence>
<keyword evidence="19" id="KW-1185">Reference proteome</keyword>
<dbReference type="GO" id="GO:0005730">
    <property type="term" value="C:nucleolus"/>
    <property type="evidence" value="ECO:0007669"/>
    <property type="project" value="UniProtKB-SubCell"/>
</dbReference>
<dbReference type="GO" id="GO:0003723">
    <property type="term" value="F:RNA binding"/>
    <property type="evidence" value="ECO:0007669"/>
    <property type="project" value="UniProtKB-KW"/>
</dbReference>
<comment type="function">
    <text evidence="1">ATP-binding RNA helicase involved in the biogenesis of 60S ribosomal subunits and is required for the normal formation of 25S and 5.8S rRNAs.</text>
</comment>
<comment type="similarity">
    <text evidence="3">Belongs to the DEAD box helicase family. DDX54/DBP10 subfamily.</text>
</comment>
<dbReference type="InterPro" id="IPR001650">
    <property type="entry name" value="Helicase_C-like"/>
</dbReference>
<sequence>DEDDDDAAFITAAMQKQNKKGGTDVLKKTVGKRDKGKNKTASGLLSGGGSFQSMGLHPSLLRSLLLRGFTTPTPIQRQTIPAILEQPPRDVVGMARTGSGKTLAYLVPLIQRLNGRHSSTVGVKSIILCPSRELALQILRVGKEIARGWKADEGGEAIRWGLIVGGEGLDEQFALMATNPDVIIATPGRLLHLAVEMNLDLKSTNYVVFDEADRLFEMGFASQLEEILLRLPDTRQTLLFSATLPKTLVEFARAGLQSNPKLVRLDADSKISEDLRMAFLSIKPAEKEAALLLLLRDIIGVPQGEQRRKDGRDNGWQTDRSQDKKRKRSQYGNSSALSGADDLLPYQTIIFAATKHHVEYLLLLLTTAGYSCSHIYSSLDQAARGLEMKRFRDGESSLLIVTDVAARGIDLPVLEHVINYDFPSSPRVFVHRVGRTARAGKRGFAWNLVHHSELPYLCDLQLFLARPLVAAKSFTASIANMNADDAMDLHTQLVLGTLPRDALDNEIEYINESLTNSSSSAAVAIPALKKVVQRAHQMYTRSQTKASQESYRRAKEMVKAGDGDHWALAGSVAEESSVHDVIKRPKAYGLGRISSDEADVKAVEEEKQASVERAALLAKINGFRPSETVFEVGSRGATPNALLMKDRRRVLDGKRRRADVIEAAKKEAGEEFVPTQDAKIASKDDLTNDADLQSADEEDILQTFDVSAPAKRGKSGNFRDESVYMDYEQRDARTEKGYSLNTGDSFVEQAKRATFNLAGDDESRLGTQSQIPNAARWDTKKKKFIQGNGVGADNKKMIKTESGKMLPASFRSGRFDEWSKEQRMEMQRVGGEGEGRDGSSGGRKFMHHSNKPMRKPDRFQDDYKQKMNKFKARTAKSELKSAMQIHKDRTLANKRKEKNARPSQRGRGRR</sequence>
<evidence type="ECO:0000256" key="11">
    <source>
        <dbReference type="ARBA" id="ARBA00023242"/>
    </source>
</evidence>
<evidence type="ECO:0000256" key="13">
    <source>
        <dbReference type="PROSITE-ProRule" id="PRU00552"/>
    </source>
</evidence>
<keyword evidence="8" id="KW-0347">Helicase</keyword>
<feature type="domain" description="Helicase ATP-binding" evidence="15">
    <location>
        <begin position="82"/>
        <end position="262"/>
    </location>
</feature>
<dbReference type="InterPro" id="IPR012541">
    <property type="entry name" value="DBP10_C"/>
</dbReference>
<dbReference type="SMART" id="SM01123">
    <property type="entry name" value="DBP10CT"/>
    <property type="match status" value="1"/>
</dbReference>
<dbReference type="SUPFAM" id="SSF52540">
    <property type="entry name" value="P-loop containing nucleoside triphosphate hydrolases"/>
    <property type="match status" value="2"/>
</dbReference>
<evidence type="ECO:0000256" key="9">
    <source>
        <dbReference type="ARBA" id="ARBA00022840"/>
    </source>
</evidence>
<dbReference type="InterPro" id="IPR000629">
    <property type="entry name" value="RNA-helicase_DEAD-box_CS"/>
</dbReference>
<dbReference type="EMBL" id="KZ819603">
    <property type="protein sequence ID" value="PWN35244.1"/>
    <property type="molecule type" value="Genomic_DNA"/>
</dbReference>
<keyword evidence="10" id="KW-0694">RNA-binding</keyword>
<protein>
    <recommendedName>
        <fullName evidence="4">RNA helicase</fullName>
        <ecNumber evidence="4">3.6.4.13</ecNumber>
    </recommendedName>
</protein>
<evidence type="ECO:0000256" key="7">
    <source>
        <dbReference type="ARBA" id="ARBA00022801"/>
    </source>
</evidence>
<dbReference type="PROSITE" id="PS51192">
    <property type="entry name" value="HELICASE_ATP_BIND_1"/>
    <property type="match status" value="1"/>
</dbReference>
<feature type="compositionally biased region" description="Basic and acidic residues" evidence="14">
    <location>
        <begin position="21"/>
        <end position="33"/>
    </location>
</feature>
<dbReference type="GO" id="GO:0010467">
    <property type="term" value="P:gene expression"/>
    <property type="evidence" value="ECO:0007669"/>
    <property type="project" value="UniProtKB-ARBA"/>
</dbReference>
<dbReference type="EC" id="3.6.4.13" evidence="4"/>
<dbReference type="PROSITE" id="PS51195">
    <property type="entry name" value="Q_MOTIF"/>
    <property type="match status" value="1"/>
</dbReference>
<dbReference type="PANTHER" id="PTHR47959:SF8">
    <property type="entry name" value="RNA HELICASE"/>
    <property type="match status" value="1"/>
</dbReference>
<evidence type="ECO:0000256" key="6">
    <source>
        <dbReference type="ARBA" id="ARBA00022741"/>
    </source>
</evidence>
<dbReference type="InterPro" id="IPR014001">
    <property type="entry name" value="Helicase_ATP-bd"/>
</dbReference>
<keyword evidence="6" id="KW-0547">Nucleotide-binding</keyword>
<feature type="domain" description="Helicase C-terminal" evidence="16">
    <location>
        <begin position="339"/>
        <end position="482"/>
    </location>
</feature>
<evidence type="ECO:0000256" key="8">
    <source>
        <dbReference type="ARBA" id="ARBA00022806"/>
    </source>
</evidence>
<evidence type="ECO:0000256" key="14">
    <source>
        <dbReference type="SAM" id="MobiDB-lite"/>
    </source>
</evidence>
<dbReference type="PANTHER" id="PTHR47959">
    <property type="entry name" value="ATP-DEPENDENT RNA HELICASE RHLE-RELATED"/>
    <property type="match status" value="1"/>
</dbReference>
<dbReference type="GO" id="GO:0042254">
    <property type="term" value="P:ribosome biogenesis"/>
    <property type="evidence" value="ECO:0007669"/>
    <property type="project" value="UniProtKB-KW"/>
</dbReference>
<dbReference type="GO" id="GO:0005524">
    <property type="term" value="F:ATP binding"/>
    <property type="evidence" value="ECO:0007669"/>
    <property type="project" value="UniProtKB-KW"/>
</dbReference>
<feature type="compositionally biased region" description="Basic and acidic residues" evidence="14">
    <location>
        <begin position="875"/>
        <end position="891"/>
    </location>
</feature>
<dbReference type="PROSITE" id="PS51194">
    <property type="entry name" value="HELICASE_CTER"/>
    <property type="match status" value="1"/>
</dbReference>
<feature type="compositionally biased region" description="Basic residues" evidence="14">
    <location>
        <begin position="892"/>
        <end position="910"/>
    </location>
</feature>
<organism evidence="18 19">
    <name type="scientific">Meira miltonrushii</name>
    <dbReference type="NCBI Taxonomy" id="1280837"/>
    <lineage>
        <taxon>Eukaryota</taxon>
        <taxon>Fungi</taxon>
        <taxon>Dikarya</taxon>
        <taxon>Basidiomycota</taxon>
        <taxon>Ustilaginomycotina</taxon>
        <taxon>Exobasidiomycetes</taxon>
        <taxon>Exobasidiales</taxon>
        <taxon>Brachybasidiaceae</taxon>
        <taxon>Meira</taxon>
    </lineage>
</organism>
<dbReference type="SMART" id="SM00487">
    <property type="entry name" value="DEXDc"/>
    <property type="match status" value="1"/>
</dbReference>
<evidence type="ECO:0000256" key="3">
    <source>
        <dbReference type="ARBA" id="ARBA00010379"/>
    </source>
</evidence>
<feature type="region of interest" description="Disordered" evidence="14">
    <location>
        <begin position="20"/>
        <end position="48"/>
    </location>
</feature>